<evidence type="ECO:0000313" key="5">
    <source>
        <dbReference type="EMBL" id="SFV02643.1"/>
    </source>
</evidence>
<dbReference type="STRING" id="1035707.SAMN05216552_102140"/>
<dbReference type="Gene3D" id="3.40.50.12780">
    <property type="entry name" value="N-terminal domain of ligase-like"/>
    <property type="match status" value="1"/>
</dbReference>
<comment type="similarity">
    <text evidence="1">Belongs to the ATP-dependent AMP-binding enzyme family.</text>
</comment>
<proteinExistence type="inferred from homology"/>
<dbReference type="Gene3D" id="3.30.300.30">
    <property type="match status" value="1"/>
</dbReference>
<evidence type="ECO:0000313" key="6">
    <source>
        <dbReference type="Proteomes" id="UP000199391"/>
    </source>
</evidence>
<accession>A0A1I7KYU1</accession>
<keyword evidence="6" id="KW-1185">Reference proteome</keyword>
<dbReference type="InterPro" id="IPR045851">
    <property type="entry name" value="AMP-bd_C_sf"/>
</dbReference>
<dbReference type="Pfam" id="PF13193">
    <property type="entry name" value="AMP-binding_C"/>
    <property type="match status" value="1"/>
</dbReference>
<evidence type="ECO:0000256" key="2">
    <source>
        <dbReference type="ARBA" id="ARBA00022598"/>
    </source>
</evidence>
<feature type="domain" description="AMP-binding enzyme C-terminal" evidence="4">
    <location>
        <begin position="456"/>
        <end position="522"/>
    </location>
</feature>
<feature type="domain" description="AMP-dependent synthetase/ligase" evidence="3">
    <location>
        <begin position="19"/>
        <end position="405"/>
    </location>
</feature>
<keyword evidence="2" id="KW-0436">Ligase</keyword>
<dbReference type="PANTHER" id="PTHR43201">
    <property type="entry name" value="ACYL-COA SYNTHETASE"/>
    <property type="match status" value="1"/>
</dbReference>
<protein>
    <submittedName>
        <fullName evidence="5">Fatty-acyl-CoA synthase/long-chain acyl-CoA synthetase</fullName>
    </submittedName>
</protein>
<dbReference type="OrthoDB" id="9766486at2"/>
<dbReference type="InterPro" id="IPR000873">
    <property type="entry name" value="AMP-dep_synth/lig_dom"/>
</dbReference>
<dbReference type="Pfam" id="PF00501">
    <property type="entry name" value="AMP-binding"/>
    <property type="match status" value="1"/>
</dbReference>
<reference evidence="6" key="1">
    <citation type="submission" date="2016-10" db="EMBL/GenBank/DDBJ databases">
        <authorList>
            <person name="Varghese N."/>
            <person name="Submissions S."/>
        </authorList>
    </citation>
    <scope>NUCLEOTIDE SEQUENCE [LARGE SCALE GENOMIC DNA]</scope>
    <source>
        <strain evidence="6">CGMCC 1.11014</strain>
    </source>
</reference>
<dbReference type="InterPro" id="IPR025110">
    <property type="entry name" value="AMP-bd_C"/>
</dbReference>
<dbReference type="EMBL" id="FPBO01000021">
    <property type="protein sequence ID" value="SFV02643.1"/>
    <property type="molecule type" value="Genomic_DNA"/>
</dbReference>
<dbReference type="RefSeq" id="WP_093557458.1">
    <property type="nucleotide sequence ID" value="NZ_FPBO01000021.1"/>
</dbReference>
<name>A0A1I7KYU1_9BURK</name>
<gene>
    <name evidence="5" type="ORF">SAMN05216552_102140</name>
</gene>
<evidence type="ECO:0000256" key="1">
    <source>
        <dbReference type="ARBA" id="ARBA00006432"/>
    </source>
</evidence>
<dbReference type="InterPro" id="IPR042099">
    <property type="entry name" value="ANL_N_sf"/>
</dbReference>
<dbReference type="AlphaFoldDB" id="A0A1I7KYU1"/>
<dbReference type="PANTHER" id="PTHR43201:SF5">
    <property type="entry name" value="MEDIUM-CHAIN ACYL-COA LIGASE ACSF2, MITOCHONDRIAL"/>
    <property type="match status" value="1"/>
</dbReference>
<evidence type="ECO:0000259" key="4">
    <source>
        <dbReference type="Pfam" id="PF13193"/>
    </source>
</evidence>
<organism evidence="5 6">
    <name type="scientific">Pseudoduganella namucuonensis</name>
    <dbReference type="NCBI Taxonomy" id="1035707"/>
    <lineage>
        <taxon>Bacteria</taxon>
        <taxon>Pseudomonadati</taxon>
        <taxon>Pseudomonadota</taxon>
        <taxon>Betaproteobacteria</taxon>
        <taxon>Burkholderiales</taxon>
        <taxon>Oxalobacteraceae</taxon>
        <taxon>Telluria group</taxon>
        <taxon>Pseudoduganella</taxon>
    </lineage>
</organism>
<sequence>MIDLEYFSEVSSIPDLLVRAARAQPLRDAVVFPDASKSYRQLLLDAVEVARGLHALGVKRGDHVGLLAVNCPEFVDALFGISLLGCVAVPLNARHKASELGYIIDNAQLTAVLTTAAEGQYVDFCQLLCEALPSLSGAADPPRLALPEAPLLRRVVVLRGGERAGCVGRADFVRLAARVDDDVVERARCRIRLRDPALIMYTSGTTANPKGCVLAHEAVTRGPAERSRRRLSRGGHDVTWGAGPLFHIGSLAPFIGTIAVAGTYLTDTHFEPGRALELMARGGVTNAWPWFPAIVQGLLDHPAFDPARLAQLRHLIVIGPPSLIVRLQRLLPDVEVIQGCGMTETAGIFAISDRDAPQALRATTHGKVVPGMEIRIVDPGSGLPVAPGQVGEIQVRGYCVMDGYFRDPAKTAEALDGDGWLHTGDLYCQSAADDLMFQGRLKDMLKVGGENVAAIEVEAFLCGHPAVKLAEVIGRPDPRLDEVPVAFVELRPGASADAEELIAFCKGRIANYKVPRAVYFMRADEWPMSATKVNKRALRARLPAAGGQ</sequence>
<dbReference type="GO" id="GO:0006631">
    <property type="term" value="P:fatty acid metabolic process"/>
    <property type="evidence" value="ECO:0007669"/>
    <property type="project" value="TreeGrafter"/>
</dbReference>
<dbReference type="GO" id="GO:0031956">
    <property type="term" value="F:medium-chain fatty acid-CoA ligase activity"/>
    <property type="evidence" value="ECO:0007669"/>
    <property type="project" value="TreeGrafter"/>
</dbReference>
<evidence type="ECO:0000259" key="3">
    <source>
        <dbReference type="Pfam" id="PF00501"/>
    </source>
</evidence>
<dbReference type="Proteomes" id="UP000199391">
    <property type="component" value="Unassembled WGS sequence"/>
</dbReference>
<dbReference type="SUPFAM" id="SSF56801">
    <property type="entry name" value="Acetyl-CoA synthetase-like"/>
    <property type="match status" value="1"/>
</dbReference>